<proteinExistence type="predicted"/>
<reference evidence="1 2" key="1">
    <citation type="submission" date="2014-08" db="EMBL/GenBank/DDBJ databases">
        <title>Porphyromonas cangingivalis strain:COT-109_OH1386 Genome sequencing.</title>
        <authorList>
            <person name="Wallis C."/>
            <person name="Deusch O."/>
            <person name="O'Flynn C."/>
            <person name="Davis I."/>
            <person name="Jospin G."/>
            <person name="Darling A.E."/>
            <person name="Coil D.A."/>
            <person name="Alexiev A."/>
            <person name="Horsfall A."/>
            <person name="Kirkwood N."/>
            <person name="Harris S."/>
            <person name="Eisen J.A."/>
        </authorList>
    </citation>
    <scope>NUCLEOTIDE SEQUENCE [LARGE SCALE GENOMIC DNA]</scope>
    <source>
        <strain evidence="2">COT-109 OH1386</strain>
    </source>
</reference>
<accession>A0A0A2EU65</accession>
<dbReference type="InterPro" id="IPR032574">
    <property type="entry name" value="DUF4924"/>
</dbReference>
<sequence length="186" mass="21331">MFVAQKKRQENISEYILYMFQVEDIIRALNGDDEAIEKYVLNNYKNAEGSTQAVIDWYITLKNEMVLNNLMTSGHLPTIQNLLFRLNTIHQQLLKMPVQSIYSTVYYKTLPAIIQLRSLSNDTKQNEIETCFVGIYGYLSLKMQGKEVSAETLESIKQISTFLAILADRFCEIEAGNIKVDNATEV</sequence>
<dbReference type="STRING" id="36874.HQ34_04890"/>
<dbReference type="Proteomes" id="UP000030125">
    <property type="component" value="Unassembled WGS sequence"/>
</dbReference>
<evidence type="ECO:0000313" key="2">
    <source>
        <dbReference type="Proteomes" id="UP000030125"/>
    </source>
</evidence>
<protein>
    <recommendedName>
        <fullName evidence="3">DUF4924 domain-containing protein</fullName>
    </recommendedName>
</protein>
<dbReference type="AlphaFoldDB" id="A0A0A2EU65"/>
<comment type="caution">
    <text evidence="1">The sequence shown here is derived from an EMBL/GenBank/DDBJ whole genome shotgun (WGS) entry which is preliminary data.</text>
</comment>
<keyword evidence="2" id="KW-1185">Reference proteome</keyword>
<evidence type="ECO:0008006" key="3">
    <source>
        <dbReference type="Google" id="ProtNLM"/>
    </source>
</evidence>
<dbReference type="Pfam" id="PF16271">
    <property type="entry name" value="DUF4924"/>
    <property type="match status" value="1"/>
</dbReference>
<dbReference type="RefSeq" id="WP_036850707.1">
    <property type="nucleotide sequence ID" value="NZ_JQJD01000010.1"/>
</dbReference>
<dbReference type="eggNOG" id="ENOG502ZGS8">
    <property type="taxonomic scope" value="Bacteria"/>
</dbReference>
<evidence type="ECO:0000313" key="1">
    <source>
        <dbReference type="EMBL" id="KGN82448.1"/>
    </source>
</evidence>
<name>A0A0A2EU65_PORCN</name>
<dbReference type="OrthoDB" id="1095125at2"/>
<organism evidence="1 2">
    <name type="scientific">Porphyromonas cangingivalis</name>
    <dbReference type="NCBI Taxonomy" id="36874"/>
    <lineage>
        <taxon>Bacteria</taxon>
        <taxon>Pseudomonadati</taxon>
        <taxon>Bacteroidota</taxon>
        <taxon>Bacteroidia</taxon>
        <taxon>Bacteroidales</taxon>
        <taxon>Porphyromonadaceae</taxon>
        <taxon>Porphyromonas</taxon>
    </lineage>
</organism>
<gene>
    <name evidence="1" type="ORF">HQ35_02515</name>
</gene>
<dbReference type="EMBL" id="JQJD01000010">
    <property type="protein sequence ID" value="KGN82448.1"/>
    <property type="molecule type" value="Genomic_DNA"/>
</dbReference>